<dbReference type="PANTHER" id="PTHR15680:SF9">
    <property type="entry name" value="LARGE RIBOSOMAL SUBUNIT PROTEIN BL19M"/>
    <property type="match status" value="1"/>
</dbReference>
<evidence type="ECO:0000313" key="7">
    <source>
        <dbReference type="EMBL" id="CAH2031583.1"/>
    </source>
</evidence>
<dbReference type="InterPro" id="IPR001857">
    <property type="entry name" value="Ribosomal_bL19"/>
</dbReference>
<dbReference type="PANTHER" id="PTHR15680">
    <property type="entry name" value="RIBOSOMAL PROTEIN L19"/>
    <property type="match status" value="1"/>
</dbReference>
<dbReference type="Pfam" id="PF01245">
    <property type="entry name" value="Ribosomal_L19"/>
    <property type="match status" value="1"/>
</dbReference>
<dbReference type="InterPro" id="IPR018257">
    <property type="entry name" value="Ribosomal_bL19_CS"/>
</dbReference>
<dbReference type="Gene3D" id="2.30.30.790">
    <property type="match status" value="1"/>
</dbReference>
<dbReference type="Proteomes" id="UP001295463">
    <property type="component" value="Chromosome"/>
</dbReference>
<dbReference type="RefSeq" id="WP_305732399.1">
    <property type="nucleotide sequence ID" value="NZ_OW150024.1"/>
</dbReference>
<dbReference type="PRINTS" id="PR00061">
    <property type="entry name" value="RIBOSOMALL19"/>
</dbReference>
<comment type="function">
    <text evidence="5 6">This protein is located at the 30S-50S ribosomal subunit interface and may play a role in the structure and function of the aminoacyl-tRNA binding site.</text>
</comment>
<keyword evidence="3 5" id="KW-0687">Ribonucleoprotein</keyword>
<evidence type="ECO:0000256" key="2">
    <source>
        <dbReference type="ARBA" id="ARBA00022980"/>
    </source>
</evidence>
<keyword evidence="2 5" id="KW-0689">Ribosomal protein</keyword>
<comment type="similarity">
    <text evidence="1 5 6">Belongs to the bacterial ribosomal protein bL19 family.</text>
</comment>
<sequence>MNTIDFIEFEQMKKNIPVFKVGDTVKVHVKIVEGDKQRIQAYQGVVIARQNGGINETFTVRKISNGIGVERVFPIHSPIIEQLEVVTRGHVRRAKLYYLRSLRGKAARIRERKYVPGMAR</sequence>
<evidence type="ECO:0000313" key="8">
    <source>
        <dbReference type="Proteomes" id="UP001295463"/>
    </source>
</evidence>
<proteinExistence type="inferred from homology"/>
<dbReference type="NCBIfam" id="TIGR01024">
    <property type="entry name" value="rplS_bact"/>
    <property type="match status" value="1"/>
</dbReference>
<dbReference type="PROSITE" id="PS01015">
    <property type="entry name" value="RIBOSOMAL_L19"/>
    <property type="match status" value="1"/>
</dbReference>
<gene>
    <name evidence="5 7" type="primary">rplS</name>
    <name evidence="7" type="ORF">GEAMG1_1751</name>
</gene>
<reference evidence="7 8" key="1">
    <citation type="submission" date="2022-03" db="EMBL/GenBank/DDBJ databases">
        <authorList>
            <person name="Koch H."/>
        </authorList>
    </citation>
    <scope>NUCLEOTIDE SEQUENCE [LARGE SCALE GENOMIC DNA]</scope>
    <source>
        <strain evidence="7 8">G1</strain>
    </source>
</reference>
<dbReference type="HAMAP" id="MF_00402">
    <property type="entry name" value="Ribosomal_bL19"/>
    <property type="match status" value="1"/>
</dbReference>
<protein>
    <recommendedName>
        <fullName evidence="4 5">Large ribosomal subunit protein bL19</fullName>
    </recommendedName>
</protein>
<evidence type="ECO:0000256" key="3">
    <source>
        <dbReference type="ARBA" id="ARBA00023274"/>
    </source>
</evidence>
<dbReference type="PIRSF" id="PIRSF002191">
    <property type="entry name" value="Ribosomal_L19"/>
    <property type="match status" value="1"/>
</dbReference>
<dbReference type="InterPro" id="IPR038657">
    <property type="entry name" value="Ribosomal_bL19_sf"/>
</dbReference>
<dbReference type="SUPFAM" id="SSF50104">
    <property type="entry name" value="Translation proteins SH3-like domain"/>
    <property type="match status" value="1"/>
</dbReference>
<evidence type="ECO:0000256" key="1">
    <source>
        <dbReference type="ARBA" id="ARBA00005781"/>
    </source>
</evidence>
<evidence type="ECO:0000256" key="4">
    <source>
        <dbReference type="ARBA" id="ARBA00035171"/>
    </source>
</evidence>
<evidence type="ECO:0000256" key="5">
    <source>
        <dbReference type="HAMAP-Rule" id="MF_00402"/>
    </source>
</evidence>
<dbReference type="InterPro" id="IPR008991">
    <property type="entry name" value="Translation_prot_SH3-like_sf"/>
</dbReference>
<keyword evidence="8" id="KW-1185">Reference proteome</keyword>
<accession>A0ABN8HJ34</accession>
<organism evidence="7 8">
    <name type="scientific">Trichlorobacter ammonificans</name>
    <dbReference type="NCBI Taxonomy" id="2916410"/>
    <lineage>
        <taxon>Bacteria</taxon>
        <taxon>Pseudomonadati</taxon>
        <taxon>Thermodesulfobacteriota</taxon>
        <taxon>Desulfuromonadia</taxon>
        <taxon>Geobacterales</taxon>
        <taxon>Geobacteraceae</taxon>
        <taxon>Trichlorobacter</taxon>
    </lineage>
</organism>
<evidence type="ECO:0000256" key="6">
    <source>
        <dbReference type="RuleBase" id="RU000559"/>
    </source>
</evidence>
<dbReference type="EMBL" id="OW150024">
    <property type="protein sequence ID" value="CAH2031583.1"/>
    <property type="molecule type" value="Genomic_DNA"/>
</dbReference>
<name>A0ABN8HJ34_9BACT</name>